<accession>A0A067L309</accession>
<proteinExistence type="predicted"/>
<evidence type="ECO:0000313" key="2">
    <source>
        <dbReference type="EMBL" id="KDP42782.1"/>
    </source>
</evidence>
<sequence length="106" mass="12023">MEKGLLSKMMFRRSGMRIGKHKIMLQSLDNSQTIGVLRRVASDLVHLVILEALSPMPNMHDGVETGSIPLPCKEQRSTQQPEGRKTPIDEYQLYLETAGGKYKRRV</sequence>
<dbReference type="EMBL" id="KK914287">
    <property type="protein sequence ID" value="KDP42782.1"/>
    <property type="molecule type" value="Genomic_DNA"/>
</dbReference>
<dbReference type="Proteomes" id="UP000027138">
    <property type="component" value="Unassembled WGS sequence"/>
</dbReference>
<evidence type="ECO:0000313" key="3">
    <source>
        <dbReference type="Proteomes" id="UP000027138"/>
    </source>
</evidence>
<gene>
    <name evidence="2" type="ORF">JCGZ_00481</name>
</gene>
<organism evidence="2 3">
    <name type="scientific">Jatropha curcas</name>
    <name type="common">Barbados nut</name>
    <dbReference type="NCBI Taxonomy" id="180498"/>
    <lineage>
        <taxon>Eukaryota</taxon>
        <taxon>Viridiplantae</taxon>
        <taxon>Streptophyta</taxon>
        <taxon>Embryophyta</taxon>
        <taxon>Tracheophyta</taxon>
        <taxon>Spermatophyta</taxon>
        <taxon>Magnoliopsida</taxon>
        <taxon>eudicotyledons</taxon>
        <taxon>Gunneridae</taxon>
        <taxon>Pentapetalae</taxon>
        <taxon>rosids</taxon>
        <taxon>fabids</taxon>
        <taxon>Malpighiales</taxon>
        <taxon>Euphorbiaceae</taxon>
        <taxon>Crotonoideae</taxon>
        <taxon>Jatropheae</taxon>
        <taxon>Jatropha</taxon>
    </lineage>
</organism>
<reference evidence="2 3" key="1">
    <citation type="journal article" date="2014" name="PLoS ONE">
        <title>Global Analysis of Gene Expression Profiles in Physic Nut (Jatropha curcas L.) Seedlings Exposed to Salt Stress.</title>
        <authorList>
            <person name="Zhang L."/>
            <person name="Zhang C."/>
            <person name="Wu P."/>
            <person name="Chen Y."/>
            <person name="Li M."/>
            <person name="Jiang H."/>
            <person name="Wu G."/>
        </authorList>
    </citation>
    <scope>NUCLEOTIDE SEQUENCE [LARGE SCALE GENOMIC DNA]</scope>
    <source>
        <strain evidence="3">cv. GZQX0401</strain>
        <tissue evidence="2">Young leaves</tissue>
    </source>
</reference>
<name>A0A067L309_JATCU</name>
<keyword evidence="3" id="KW-1185">Reference proteome</keyword>
<protein>
    <submittedName>
        <fullName evidence="2">Uncharacterized protein</fullName>
    </submittedName>
</protein>
<dbReference type="AlphaFoldDB" id="A0A067L309"/>
<evidence type="ECO:0000256" key="1">
    <source>
        <dbReference type="SAM" id="MobiDB-lite"/>
    </source>
</evidence>
<feature type="region of interest" description="Disordered" evidence="1">
    <location>
        <begin position="60"/>
        <end position="90"/>
    </location>
</feature>